<name>X1KA58_9ZZZZ</name>
<sequence length="54" mass="5841">MGLVNTGNYFNKHGMKDPYCHLTGLSISGILKKNGYITVGFVGNGLLHLNTALF</sequence>
<organism evidence="1">
    <name type="scientific">marine sediment metagenome</name>
    <dbReference type="NCBI Taxonomy" id="412755"/>
    <lineage>
        <taxon>unclassified sequences</taxon>
        <taxon>metagenomes</taxon>
        <taxon>ecological metagenomes</taxon>
    </lineage>
</organism>
<dbReference type="AlphaFoldDB" id="X1KA58"/>
<dbReference type="EMBL" id="BARU01042646">
    <property type="protein sequence ID" value="GAH87124.1"/>
    <property type="molecule type" value="Genomic_DNA"/>
</dbReference>
<evidence type="ECO:0000313" key="1">
    <source>
        <dbReference type="EMBL" id="GAH87124.1"/>
    </source>
</evidence>
<reference evidence="1" key="1">
    <citation type="journal article" date="2014" name="Front. Microbiol.">
        <title>High frequency of phylogenetically diverse reductive dehalogenase-homologous genes in deep subseafloor sedimentary metagenomes.</title>
        <authorList>
            <person name="Kawai M."/>
            <person name="Futagami T."/>
            <person name="Toyoda A."/>
            <person name="Takaki Y."/>
            <person name="Nishi S."/>
            <person name="Hori S."/>
            <person name="Arai W."/>
            <person name="Tsubouchi T."/>
            <person name="Morono Y."/>
            <person name="Uchiyama I."/>
            <person name="Ito T."/>
            <person name="Fujiyama A."/>
            <person name="Inagaki F."/>
            <person name="Takami H."/>
        </authorList>
    </citation>
    <scope>NUCLEOTIDE SEQUENCE</scope>
    <source>
        <strain evidence="1">Expedition CK06-06</strain>
    </source>
</reference>
<gene>
    <name evidence="1" type="ORF">S03H2_65492</name>
</gene>
<accession>X1KA58</accession>
<comment type="caution">
    <text evidence="1">The sequence shown here is derived from an EMBL/GenBank/DDBJ whole genome shotgun (WGS) entry which is preliminary data.</text>
</comment>
<proteinExistence type="predicted"/>
<protein>
    <submittedName>
        <fullName evidence="1">Uncharacterized protein</fullName>
    </submittedName>
</protein>